<proteinExistence type="predicted"/>
<evidence type="ECO:0000313" key="3">
    <source>
        <dbReference type="Proteomes" id="UP000191988"/>
    </source>
</evidence>
<feature type="compositionally biased region" description="Basic and acidic residues" evidence="1">
    <location>
        <begin position="26"/>
        <end position="40"/>
    </location>
</feature>
<evidence type="ECO:0000256" key="1">
    <source>
        <dbReference type="SAM" id="MobiDB-lite"/>
    </source>
</evidence>
<evidence type="ECO:0000313" key="2">
    <source>
        <dbReference type="EMBL" id="CUX26004.1"/>
    </source>
</evidence>
<feature type="region of interest" description="Disordered" evidence="1">
    <location>
        <begin position="1"/>
        <end position="49"/>
    </location>
</feature>
<keyword evidence="3" id="KW-1185">Reference proteome</keyword>
<organism evidence="2 3">
    <name type="scientific">Agrobacterium tomkonis CFBP 6623</name>
    <dbReference type="NCBI Taxonomy" id="1183432"/>
    <lineage>
        <taxon>Bacteria</taxon>
        <taxon>Pseudomonadati</taxon>
        <taxon>Pseudomonadota</taxon>
        <taxon>Alphaproteobacteria</taxon>
        <taxon>Hyphomicrobiales</taxon>
        <taxon>Rhizobiaceae</taxon>
        <taxon>Rhizobium/Agrobacterium group</taxon>
        <taxon>Agrobacterium</taxon>
        <taxon>Agrobacterium tumefaciens complex</taxon>
    </lineage>
</organism>
<sequence>MPSANAACRGHDSRTNALASRSPCRIRHEALRRRDPDEPAQKAGRPSGAHYCLDGSALNAVHNHIE</sequence>
<dbReference type="AlphaFoldDB" id="A0A1S7PTW8"/>
<name>A0A1S7PTW8_9HYPH</name>
<reference evidence="3" key="1">
    <citation type="submission" date="2016-01" db="EMBL/GenBank/DDBJ databases">
        <authorList>
            <person name="Regsiter A."/>
            <person name="william w."/>
        </authorList>
    </citation>
    <scope>NUCLEOTIDE SEQUENCE [LARGE SCALE GENOMIC DNA]</scope>
    <source>
        <strain evidence="3">CFBP 6623</strain>
    </source>
</reference>
<dbReference type="EMBL" id="FBWK01000024">
    <property type="protein sequence ID" value="CUX26004.1"/>
    <property type="molecule type" value="Genomic_DNA"/>
</dbReference>
<dbReference type="Proteomes" id="UP000191988">
    <property type="component" value="Unassembled WGS sequence"/>
</dbReference>
<accession>A0A1S7PTW8</accession>
<gene>
    <name evidence="2" type="ORF">AGR3A_Cc300028</name>
</gene>
<protein>
    <submittedName>
        <fullName evidence="2">Uncharacterized protein</fullName>
    </submittedName>
</protein>